<evidence type="ECO:0000259" key="11">
    <source>
        <dbReference type="Pfam" id="PF04234"/>
    </source>
</evidence>
<keyword evidence="3 9" id="KW-0812">Transmembrane</keyword>
<evidence type="ECO:0000256" key="4">
    <source>
        <dbReference type="ARBA" id="ARBA00022723"/>
    </source>
</evidence>
<feature type="transmembrane region" description="Helical" evidence="9">
    <location>
        <begin position="388"/>
        <end position="407"/>
    </location>
</feature>
<dbReference type="PANTHER" id="PTHR34820">
    <property type="entry name" value="INNER MEMBRANE PROTEIN YEBZ"/>
    <property type="match status" value="1"/>
</dbReference>
<comment type="caution">
    <text evidence="13">The sequence shown here is derived from an EMBL/GenBank/DDBJ whole genome shotgun (WGS) entry which is preliminary data.</text>
</comment>
<dbReference type="GO" id="GO:0005507">
    <property type="term" value="F:copper ion binding"/>
    <property type="evidence" value="ECO:0007669"/>
    <property type="project" value="InterPro"/>
</dbReference>
<protein>
    <submittedName>
        <fullName evidence="13">Copper transport protein</fullName>
    </submittedName>
</protein>
<evidence type="ECO:0000256" key="6">
    <source>
        <dbReference type="ARBA" id="ARBA00022989"/>
    </source>
</evidence>
<dbReference type="GO" id="GO:0046688">
    <property type="term" value="P:response to copper ion"/>
    <property type="evidence" value="ECO:0007669"/>
    <property type="project" value="InterPro"/>
</dbReference>
<feature type="transmembrane region" description="Helical" evidence="9">
    <location>
        <begin position="142"/>
        <end position="164"/>
    </location>
</feature>
<feature type="transmembrane region" description="Helical" evidence="9">
    <location>
        <begin position="306"/>
        <end position="331"/>
    </location>
</feature>
<dbReference type="Gene3D" id="2.60.40.1220">
    <property type="match status" value="1"/>
</dbReference>
<keyword evidence="5 10" id="KW-0732">Signal</keyword>
<dbReference type="GO" id="GO:0006825">
    <property type="term" value="P:copper ion transport"/>
    <property type="evidence" value="ECO:0007669"/>
    <property type="project" value="InterPro"/>
</dbReference>
<dbReference type="SUPFAM" id="SSF81296">
    <property type="entry name" value="E set domains"/>
    <property type="match status" value="1"/>
</dbReference>
<dbReference type="InterPro" id="IPR014755">
    <property type="entry name" value="Cu-Rt/internalin_Ig-like"/>
</dbReference>
<feature type="chain" id="PRO_5020356093" evidence="10">
    <location>
        <begin position="30"/>
        <end position="526"/>
    </location>
</feature>
<accession>A0A4R6R9A6</accession>
<evidence type="ECO:0000313" key="14">
    <source>
        <dbReference type="Proteomes" id="UP000294547"/>
    </source>
</evidence>
<feature type="transmembrane region" description="Helical" evidence="9">
    <location>
        <begin position="343"/>
        <end position="364"/>
    </location>
</feature>
<comment type="subcellular location">
    <subcellularLocation>
        <location evidence="1">Cell membrane</location>
        <topology evidence="1">Multi-pass membrane protein</topology>
    </subcellularLocation>
</comment>
<evidence type="ECO:0000256" key="7">
    <source>
        <dbReference type="ARBA" id="ARBA00023008"/>
    </source>
</evidence>
<feature type="transmembrane region" description="Helical" evidence="9">
    <location>
        <begin position="275"/>
        <end position="294"/>
    </location>
</feature>
<dbReference type="InterPro" id="IPR007348">
    <property type="entry name" value="CopC_dom"/>
</dbReference>
<organism evidence="13 14">
    <name type="scientific">Oharaeibacter diazotrophicus</name>
    <dbReference type="NCBI Taxonomy" id="1920512"/>
    <lineage>
        <taxon>Bacteria</taxon>
        <taxon>Pseudomonadati</taxon>
        <taxon>Pseudomonadota</taxon>
        <taxon>Alphaproteobacteria</taxon>
        <taxon>Hyphomicrobiales</taxon>
        <taxon>Pleomorphomonadaceae</taxon>
        <taxon>Oharaeibacter</taxon>
    </lineage>
</organism>
<dbReference type="OrthoDB" id="8374223at2"/>
<keyword evidence="2" id="KW-1003">Cell membrane</keyword>
<keyword evidence="14" id="KW-1185">Reference proteome</keyword>
<proteinExistence type="predicted"/>
<keyword evidence="4" id="KW-0479">Metal-binding</keyword>
<sequence>MSLALQLHRLAAAVLLLVALATAPAAAHAVLLSTVPADGGMLAAAPDELVLTFNEPVELLSAHLNGPDGGSAVPLASGAASTRLVLKAADLWGEGTRVLSWRVASGDGHPVAGTVLYSVGRASVVAPAGEDPSDPVARAGLWAARLVVHAGLFFGVGATFWAAAAGRRSRTAVVLPLAGLAALPLAFGLHGVDALGGGVALLASGHPWLAAAGTSFAAFAAIAAVALTHAVAAGRIGGRAAIVLAVAAVVASGLALAATGHAAAAEPRLVTRTALVVHGAALALWLGALPPLWTALRAPGPGGAHLLARFSALAPVAVAGLAVGGLALAAVQLTGPADLVATGYGRVLAVKLVLVAVLLAIAVVNRRRHTAPALAGDPAALRRLRRNVAAEIAIGLAVLAVVGLFRFTPPPRALAAAEAAPVAFHVHTLPVMADVEIAPGRAGPVRFEATLMTGDFGPLDPREVRIEATNAGAGIGPIRAALVRRDGRFVADGLLLPAPGRWALRLVVLIDDFHQESLDASFDLAP</sequence>
<dbReference type="Pfam" id="PF04234">
    <property type="entry name" value="CopC"/>
    <property type="match status" value="1"/>
</dbReference>
<feature type="domain" description="CopC" evidence="11">
    <location>
        <begin position="28"/>
        <end position="119"/>
    </location>
</feature>
<reference evidence="13 14" key="1">
    <citation type="submission" date="2019-03" db="EMBL/GenBank/DDBJ databases">
        <title>Genomic Encyclopedia of Type Strains, Phase IV (KMG-IV): sequencing the most valuable type-strain genomes for metagenomic binning, comparative biology and taxonomic classification.</title>
        <authorList>
            <person name="Goeker M."/>
        </authorList>
    </citation>
    <scope>NUCLEOTIDE SEQUENCE [LARGE SCALE GENOMIC DNA]</scope>
    <source>
        <strain evidence="13 14">DSM 102969</strain>
    </source>
</reference>
<evidence type="ECO:0000256" key="10">
    <source>
        <dbReference type="SAM" id="SignalP"/>
    </source>
</evidence>
<evidence type="ECO:0000256" key="5">
    <source>
        <dbReference type="ARBA" id="ARBA00022729"/>
    </source>
</evidence>
<keyword evidence="7" id="KW-0186">Copper</keyword>
<feature type="transmembrane region" description="Helical" evidence="9">
    <location>
        <begin position="171"/>
        <end position="189"/>
    </location>
</feature>
<dbReference type="PANTHER" id="PTHR34820:SF4">
    <property type="entry name" value="INNER MEMBRANE PROTEIN YEBZ"/>
    <property type="match status" value="1"/>
</dbReference>
<dbReference type="RefSeq" id="WP_126538983.1">
    <property type="nucleotide sequence ID" value="NZ_BSPM01000007.1"/>
</dbReference>
<evidence type="ECO:0000256" key="2">
    <source>
        <dbReference type="ARBA" id="ARBA00022475"/>
    </source>
</evidence>
<dbReference type="InterPro" id="IPR032694">
    <property type="entry name" value="CopC/D"/>
</dbReference>
<feature type="transmembrane region" description="Helical" evidence="9">
    <location>
        <begin position="240"/>
        <end position="263"/>
    </location>
</feature>
<dbReference type="InterPro" id="IPR014756">
    <property type="entry name" value="Ig_E-set"/>
</dbReference>
<feature type="transmembrane region" description="Helical" evidence="9">
    <location>
        <begin position="209"/>
        <end position="228"/>
    </location>
</feature>
<gene>
    <name evidence="13" type="ORF">EDD54_3910</name>
</gene>
<evidence type="ECO:0000259" key="12">
    <source>
        <dbReference type="Pfam" id="PF05425"/>
    </source>
</evidence>
<evidence type="ECO:0000313" key="13">
    <source>
        <dbReference type="EMBL" id="TDP82641.1"/>
    </source>
</evidence>
<keyword evidence="8 9" id="KW-0472">Membrane</keyword>
<name>A0A4R6R9A6_9HYPH</name>
<dbReference type="Proteomes" id="UP000294547">
    <property type="component" value="Unassembled WGS sequence"/>
</dbReference>
<feature type="domain" description="Copper resistance protein D" evidence="12">
    <location>
        <begin position="305"/>
        <end position="404"/>
    </location>
</feature>
<evidence type="ECO:0000256" key="9">
    <source>
        <dbReference type="SAM" id="Phobius"/>
    </source>
</evidence>
<evidence type="ECO:0000256" key="1">
    <source>
        <dbReference type="ARBA" id="ARBA00004651"/>
    </source>
</evidence>
<keyword evidence="6 9" id="KW-1133">Transmembrane helix</keyword>
<feature type="signal peptide" evidence="10">
    <location>
        <begin position="1"/>
        <end position="29"/>
    </location>
</feature>
<evidence type="ECO:0000256" key="8">
    <source>
        <dbReference type="ARBA" id="ARBA00023136"/>
    </source>
</evidence>
<dbReference type="EMBL" id="SNXY01000010">
    <property type="protein sequence ID" value="TDP82641.1"/>
    <property type="molecule type" value="Genomic_DNA"/>
</dbReference>
<dbReference type="InterPro" id="IPR008457">
    <property type="entry name" value="Cu-R_CopD_dom"/>
</dbReference>
<dbReference type="GO" id="GO:0005886">
    <property type="term" value="C:plasma membrane"/>
    <property type="evidence" value="ECO:0007669"/>
    <property type="project" value="UniProtKB-SubCell"/>
</dbReference>
<dbReference type="GO" id="GO:0042597">
    <property type="term" value="C:periplasmic space"/>
    <property type="evidence" value="ECO:0007669"/>
    <property type="project" value="InterPro"/>
</dbReference>
<dbReference type="Pfam" id="PF05425">
    <property type="entry name" value="CopD"/>
    <property type="match status" value="1"/>
</dbReference>
<evidence type="ECO:0000256" key="3">
    <source>
        <dbReference type="ARBA" id="ARBA00022692"/>
    </source>
</evidence>
<dbReference type="AlphaFoldDB" id="A0A4R6R9A6"/>